<comment type="caution">
    <text evidence="1">The sequence shown here is derived from an EMBL/GenBank/DDBJ whole genome shotgun (WGS) entry which is preliminary data.</text>
</comment>
<organism evidence="1 2">
    <name type="scientific">Nocardioides mangrovicus</name>
    <dbReference type="NCBI Taxonomy" id="2478913"/>
    <lineage>
        <taxon>Bacteria</taxon>
        <taxon>Bacillati</taxon>
        <taxon>Actinomycetota</taxon>
        <taxon>Actinomycetes</taxon>
        <taxon>Propionibacteriales</taxon>
        <taxon>Nocardioidaceae</taxon>
        <taxon>Nocardioides</taxon>
    </lineage>
</organism>
<dbReference type="Gene3D" id="3.30.470.20">
    <property type="entry name" value="ATP-grasp fold, B domain"/>
    <property type="match status" value="1"/>
</dbReference>
<proteinExistence type="predicted"/>
<dbReference type="InterPro" id="IPR013815">
    <property type="entry name" value="ATP_grasp_subdomain_1"/>
</dbReference>
<reference evidence="1 2" key="1">
    <citation type="submission" date="2018-10" db="EMBL/GenBank/DDBJ databases">
        <title>Marmoricola sp. 4Q3S-7 whole genome shotgun sequence.</title>
        <authorList>
            <person name="Li F."/>
        </authorList>
    </citation>
    <scope>NUCLEOTIDE SEQUENCE [LARGE SCALE GENOMIC DNA]</scope>
    <source>
        <strain evidence="1 2">4Q3S-7</strain>
    </source>
</reference>
<dbReference type="EMBL" id="RDBE01000009">
    <property type="protein sequence ID" value="RLV48595.1"/>
    <property type="molecule type" value="Genomic_DNA"/>
</dbReference>
<gene>
    <name evidence="1" type="ORF">D9V37_14065</name>
</gene>
<name>A0A3L8NZI9_9ACTN</name>
<protein>
    <submittedName>
        <fullName evidence="1">ATP-grasp enzyme</fullName>
    </submittedName>
</protein>
<accession>A0A3L8NZI9</accession>
<keyword evidence="2" id="KW-1185">Reference proteome</keyword>
<dbReference type="Gene3D" id="3.30.1490.20">
    <property type="entry name" value="ATP-grasp fold, A domain"/>
    <property type="match status" value="1"/>
</dbReference>
<evidence type="ECO:0000313" key="2">
    <source>
        <dbReference type="Proteomes" id="UP000281708"/>
    </source>
</evidence>
<sequence length="416" mass="46117">MPANLALTSLALLLGGRDPQPSPEGERLTILISGGKMTKALTLARAFHRAGHRVVLVEQEKYRWTGHRFSRCVDVFRTVPRPQDPGYAEALLDVVRQESVDVYVPVCSPVASYHDAAAAPLLEAHCRVIHADAETIKTLDDKEALAALAAGLGLSVPDAHRMTSPEQVAAFDFASADPPYVLKSIAYDPVNRLDLTPLPRPTPEATAAFARSKPITAETPWVMQHLVEGVEYCTHSTVVEGRIQVWACCPSSAFQVNYAMVDKPEILAWVRGLVEPLGLTGQISFDVMQTPDGRVLPIECNPRTHSAITMFYDHPDLAEAYLGRREEPVVPTVASRPTYWAYHEAWRLLRAPGSWRERWRTVREGVDAVFDPRDPLPFLMLHHLQIPALLLQNLVAGRDWVKIDFNIGKLVEPAGD</sequence>
<dbReference type="Gene3D" id="3.40.50.20">
    <property type="match status" value="1"/>
</dbReference>
<dbReference type="NCBIfam" id="NF005315">
    <property type="entry name" value="PRK06849.1"/>
    <property type="match status" value="1"/>
</dbReference>
<dbReference type="AlphaFoldDB" id="A0A3L8NZI9"/>
<evidence type="ECO:0000313" key="1">
    <source>
        <dbReference type="EMBL" id="RLV48595.1"/>
    </source>
</evidence>
<dbReference type="OrthoDB" id="40611at2"/>
<dbReference type="SUPFAM" id="SSF56059">
    <property type="entry name" value="Glutathione synthetase ATP-binding domain-like"/>
    <property type="match status" value="1"/>
</dbReference>
<dbReference type="Proteomes" id="UP000281708">
    <property type="component" value="Unassembled WGS sequence"/>
</dbReference>
<dbReference type="GO" id="GO:0005524">
    <property type="term" value="F:ATP binding"/>
    <property type="evidence" value="ECO:0007669"/>
    <property type="project" value="InterPro"/>
</dbReference>